<accession>A0ABZ2XEQ4</accession>
<sequence length="181" mass="19902">MNAPSTSLQVFQFDNVATGASLSLNAFEKDGQVWFVANDVCAALGLRNSRQALATLDDDEKGVCITDTLGGRQQVAIVNESGLYSLIFRSRKEEAQRFKKWATSQVIPSIRKHGGYINGQEALGAEDQQATLQVIQQEAERARAKHYEDKEARSDALRFMGRTPSYGPGGNPRRKLKGAAR</sequence>
<dbReference type="Proteomes" id="UP001479520">
    <property type="component" value="Chromosome"/>
</dbReference>
<name>A0ABZ2XEQ4_9RHOO</name>
<feature type="domain" description="Bro-N" evidence="2">
    <location>
        <begin position="15"/>
        <end position="114"/>
    </location>
</feature>
<gene>
    <name evidence="3" type="ORF">AADV58_12610</name>
</gene>
<feature type="compositionally biased region" description="Basic residues" evidence="1">
    <location>
        <begin position="172"/>
        <end position="181"/>
    </location>
</feature>
<dbReference type="PANTHER" id="PTHR36180:SF2">
    <property type="entry name" value="BRO FAMILY PROTEIN"/>
    <property type="match status" value="1"/>
</dbReference>
<dbReference type="InterPro" id="IPR003497">
    <property type="entry name" value="BRO_N_domain"/>
</dbReference>
<evidence type="ECO:0000313" key="4">
    <source>
        <dbReference type="Proteomes" id="UP001479520"/>
    </source>
</evidence>
<keyword evidence="4" id="KW-1185">Reference proteome</keyword>
<dbReference type="RefSeq" id="WP_341743364.1">
    <property type="nucleotide sequence ID" value="NZ_CP151406.1"/>
</dbReference>
<evidence type="ECO:0000256" key="1">
    <source>
        <dbReference type="SAM" id="MobiDB-lite"/>
    </source>
</evidence>
<dbReference type="Pfam" id="PF02498">
    <property type="entry name" value="Bro-N"/>
    <property type="match status" value="1"/>
</dbReference>
<dbReference type="SMART" id="SM01040">
    <property type="entry name" value="Bro-N"/>
    <property type="match status" value="1"/>
</dbReference>
<feature type="compositionally biased region" description="Basic and acidic residues" evidence="1">
    <location>
        <begin position="143"/>
        <end position="156"/>
    </location>
</feature>
<feature type="region of interest" description="Disordered" evidence="1">
    <location>
        <begin position="143"/>
        <end position="181"/>
    </location>
</feature>
<organism evidence="3 4">
    <name type="scientific">Azonexus hydrophilus</name>
    <dbReference type="NCBI Taxonomy" id="418702"/>
    <lineage>
        <taxon>Bacteria</taxon>
        <taxon>Pseudomonadati</taxon>
        <taxon>Pseudomonadota</taxon>
        <taxon>Betaproteobacteria</taxon>
        <taxon>Rhodocyclales</taxon>
        <taxon>Azonexaceae</taxon>
        <taxon>Azonexus</taxon>
    </lineage>
</organism>
<dbReference type="EMBL" id="CP151406">
    <property type="protein sequence ID" value="WZJ20787.1"/>
    <property type="molecule type" value="Genomic_DNA"/>
</dbReference>
<dbReference type="PROSITE" id="PS51750">
    <property type="entry name" value="BRO_N"/>
    <property type="match status" value="1"/>
</dbReference>
<proteinExistence type="predicted"/>
<evidence type="ECO:0000313" key="3">
    <source>
        <dbReference type="EMBL" id="WZJ20787.1"/>
    </source>
</evidence>
<dbReference type="PANTHER" id="PTHR36180">
    <property type="entry name" value="DNA-BINDING PROTEIN-RELATED-RELATED"/>
    <property type="match status" value="1"/>
</dbReference>
<reference evidence="3 4" key="1">
    <citation type="submission" date="2024-04" db="EMBL/GenBank/DDBJ databases">
        <title>Dissimilatory iodate-reducing microorganisms contribute to the enrichment of iodine in groundwater.</title>
        <authorList>
            <person name="Jiang Z."/>
        </authorList>
    </citation>
    <scope>NUCLEOTIDE SEQUENCE [LARGE SCALE GENOMIC DNA]</scope>
    <source>
        <strain evidence="3 4">NCP973</strain>
    </source>
</reference>
<protein>
    <submittedName>
        <fullName evidence="3">BRO family protein</fullName>
    </submittedName>
</protein>
<evidence type="ECO:0000259" key="2">
    <source>
        <dbReference type="PROSITE" id="PS51750"/>
    </source>
</evidence>